<dbReference type="Proteomes" id="UP001217918">
    <property type="component" value="Unassembled WGS sequence"/>
</dbReference>
<protein>
    <submittedName>
        <fullName evidence="2">Uncharacterized protein</fullName>
    </submittedName>
</protein>
<dbReference type="EMBL" id="JAQQPM010000003">
    <property type="protein sequence ID" value="KAK2069196.1"/>
    <property type="molecule type" value="Genomic_DNA"/>
</dbReference>
<proteinExistence type="predicted"/>
<feature type="region of interest" description="Disordered" evidence="1">
    <location>
        <begin position="1"/>
        <end position="20"/>
    </location>
</feature>
<reference evidence="2" key="1">
    <citation type="journal article" date="2023" name="Mol. Plant Microbe Interact.">
        <title>Elucidating the Obligate Nature and Biological Capacity of an Invasive Fungal Corn Pathogen.</title>
        <authorList>
            <person name="MacCready J.S."/>
            <person name="Roggenkamp E.M."/>
            <person name="Gdanetz K."/>
            <person name="Chilvers M.I."/>
        </authorList>
    </citation>
    <scope>NUCLEOTIDE SEQUENCE</scope>
    <source>
        <strain evidence="2">PM02</strain>
    </source>
</reference>
<gene>
    <name evidence="2" type="ORF">P8C59_003799</name>
</gene>
<accession>A0AAD9MDP3</accession>
<comment type="caution">
    <text evidence="2">The sequence shown here is derived from an EMBL/GenBank/DDBJ whole genome shotgun (WGS) entry which is preliminary data.</text>
</comment>
<name>A0AAD9MDP3_9PEZI</name>
<dbReference type="AlphaFoldDB" id="A0AAD9MDP3"/>
<organism evidence="2 3">
    <name type="scientific">Phyllachora maydis</name>
    <dbReference type="NCBI Taxonomy" id="1825666"/>
    <lineage>
        <taxon>Eukaryota</taxon>
        <taxon>Fungi</taxon>
        <taxon>Dikarya</taxon>
        <taxon>Ascomycota</taxon>
        <taxon>Pezizomycotina</taxon>
        <taxon>Sordariomycetes</taxon>
        <taxon>Sordariomycetidae</taxon>
        <taxon>Phyllachorales</taxon>
        <taxon>Phyllachoraceae</taxon>
        <taxon>Phyllachora</taxon>
    </lineage>
</organism>
<keyword evidence="3" id="KW-1185">Reference proteome</keyword>
<sequence length="112" mass="12255">MLLSTSMKDLAPTRAPAPSIKAKEQARLGYYHLGGPYQDQFRAFPHDPAERTGARRLQLGGACRVPTRGVTRDGVMALPTPTSLYDLIPDSREAIIKLPRNVPQVTTLLAES</sequence>
<evidence type="ECO:0000256" key="1">
    <source>
        <dbReference type="SAM" id="MobiDB-lite"/>
    </source>
</evidence>
<evidence type="ECO:0000313" key="3">
    <source>
        <dbReference type="Proteomes" id="UP001217918"/>
    </source>
</evidence>
<evidence type="ECO:0000313" key="2">
    <source>
        <dbReference type="EMBL" id="KAK2069196.1"/>
    </source>
</evidence>